<dbReference type="KEGG" id="lck:HN018_07560"/>
<dbReference type="InterPro" id="IPR006311">
    <property type="entry name" value="TAT_signal"/>
</dbReference>
<dbReference type="Gene3D" id="3.60.21.10">
    <property type="match status" value="1"/>
</dbReference>
<accession>A0A6M8HWD8</accession>
<keyword evidence="1" id="KW-0732">Signal</keyword>
<dbReference type="Proteomes" id="UP000500767">
    <property type="component" value="Chromosome"/>
</dbReference>
<feature type="chain" id="PRO_5027080969" evidence="1">
    <location>
        <begin position="30"/>
        <end position="311"/>
    </location>
</feature>
<dbReference type="PANTHER" id="PTHR43143:SF1">
    <property type="entry name" value="SERINE_THREONINE-PROTEIN PHOSPHATASE CPPED1"/>
    <property type="match status" value="1"/>
</dbReference>
<organism evidence="2 3">
    <name type="scientific">Lichenicola cladoniae</name>
    <dbReference type="NCBI Taxonomy" id="1484109"/>
    <lineage>
        <taxon>Bacteria</taxon>
        <taxon>Pseudomonadati</taxon>
        <taxon>Pseudomonadota</taxon>
        <taxon>Alphaproteobacteria</taxon>
        <taxon>Acetobacterales</taxon>
        <taxon>Acetobacteraceae</taxon>
        <taxon>Lichenicola</taxon>
    </lineage>
</organism>
<sequence length="311" mass="34096">MNQSWSRRGFLRLSGAAGLASTGLLSAHAATILPHERFSFLFVTDTHLQPELDAAGGCHACFRKAHSIGGDFAIQGGDHVFDALGVAQPRADNLISLYTRTEQDLGMKIHHTIGNHDCFGVYTKSGVQPTDPLYGKKFFEDHFGRLYYAFDHRGVHFIVLDSIGLTEDRDYEGRIDTAQLAWLASDLAALPAGTPTIVVSHIPLVTAFDSYAAPLPVPARHHKNSVINGWQVIDLLSGHNVLGVLQGHVHINETILWRGIPYITGGAVSGNWWHGTHLGTPEGFTVVTVEDNRLVTRYETYGFKSVDPHNT</sequence>
<proteinExistence type="predicted"/>
<evidence type="ECO:0000256" key="1">
    <source>
        <dbReference type="SAM" id="SignalP"/>
    </source>
</evidence>
<name>A0A6M8HWD8_9PROT</name>
<dbReference type="InterPro" id="IPR051918">
    <property type="entry name" value="STPP_CPPED1"/>
</dbReference>
<dbReference type="PANTHER" id="PTHR43143">
    <property type="entry name" value="METALLOPHOSPHOESTERASE, CALCINEURIN SUPERFAMILY"/>
    <property type="match status" value="1"/>
</dbReference>
<feature type="signal peptide" evidence="1">
    <location>
        <begin position="1"/>
        <end position="29"/>
    </location>
</feature>
<gene>
    <name evidence="2" type="ORF">HN018_07560</name>
</gene>
<keyword evidence="3" id="KW-1185">Reference proteome</keyword>
<dbReference type="SUPFAM" id="SSF56300">
    <property type="entry name" value="Metallo-dependent phosphatases"/>
    <property type="match status" value="1"/>
</dbReference>
<dbReference type="PROSITE" id="PS51318">
    <property type="entry name" value="TAT"/>
    <property type="match status" value="1"/>
</dbReference>
<protein>
    <submittedName>
        <fullName evidence="2">Metallophosphoesterase</fullName>
    </submittedName>
</protein>
<dbReference type="AlphaFoldDB" id="A0A6M8HWD8"/>
<dbReference type="EMBL" id="CP053708">
    <property type="protein sequence ID" value="QKE92505.1"/>
    <property type="molecule type" value="Genomic_DNA"/>
</dbReference>
<dbReference type="InterPro" id="IPR029052">
    <property type="entry name" value="Metallo-depent_PP-like"/>
</dbReference>
<evidence type="ECO:0000313" key="3">
    <source>
        <dbReference type="Proteomes" id="UP000500767"/>
    </source>
</evidence>
<evidence type="ECO:0000313" key="2">
    <source>
        <dbReference type="EMBL" id="QKE92505.1"/>
    </source>
</evidence>
<reference evidence="2 3" key="1">
    <citation type="journal article" date="2014" name="World J. Microbiol. Biotechnol.">
        <title>Biodiversity and physiological characteristics of Antarctic and Arctic lichens-associated bacteria.</title>
        <authorList>
            <person name="Lee Y.M."/>
            <person name="Kim E.H."/>
            <person name="Lee H.K."/>
            <person name="Hong S.G."/>
        </authorList>
    </citation>
    <scope>NUCLEOTIDE SEQUENCE [LARGE SCALE GENOMIC DNA]</scope>
    <source>
        <strain evidence="2 3">PAMC 26569</strain>
    </source>
</reference>